<dbReference type="RefSeq" id="XP_067476957.1">
    <property type="nucleotide sequence ID" value="XM_067618251.1"/>
</dbReference>
<dbReference type="PANTHER" id="PTHR43695">
    <property type="entry name" value="PUTATIVE (AFU_ORTHOLOGUE AFUA_2G17250)-RELATED"/>
    <property type="match status" value="1"/>
</dbReference>
<dbReference type="Gene3D" id="3.40.50.1110">
    <property type="entry name" value="SGNH hydrolase"/>
    <property type="match status" value="1"/>
</dbReference>
<feature type="chain" id="PRO_5012815387" evidence="3">
    <location>
        <begin position="19"/>
        <end position="259"/>
    </location>
</feature>
<keyword evidence="3" id="KW-0732">Signal</keyword>
<dbReference type="OMA" id="QMGHNDA"/>
<dbReference type="GeneID" id="93570739"/>
<comment type="similarity">
    <text evidence="1">Belongs to the 'GDSL' lipolytic enzyme family.</text>
</comment>
<evidence type="ECO:0000256" key="3">
    <source>
        <dbReference type="SAM" id="SignalP"/>
    </source>
</evidence>
<evidence type="ECO:0000256" key="2">
    <source>
        <dbReference type="ARBA" id="ARBA00022801"/>
    </source>
</evidence>
<feature type="signal peptide" evidence="3">
    <location>
        <begin position="1"/>
        <end position="18"/>
    </location>
</feature>
<dbReference type="GO" id="GO:0016788">
    <property type="term" value="F:hydrolase activity, acting on ester bonds"/>
    <property type="evidence" value="ECO:0007669"/>
    <property type="project" value="InterPro"/>
</dbReference>
<dbReference type="VEuPathDB" id="FungiDB:ASPBRDRAFT_130698"/>
<name>A0A1L9UDG2_ASPBC</name>
<dbReference type="AlphaFoldDB" id="A0A1L9UDG2"/>
<proteinExistence type="inferred from homology"/>
<keyword evidence="2" id="KW-0378">Hydrolase</keyword>
<dbReference type="EMBL" id="KV878688">
    <property type="protein sequence ID" value="OJJ69708.1"/>
    <property type="molecule type" value="Genomic_DNA"/>
</dbReference>
<dbReference type="PANTHER" id="PTHR43695:SF1">
    <property type="entry name" value="RHAMNOGALACTURONAN ACETYLESTERASE"/>
    <property type="match status" value="1"/>
</dbReference>
<reference evidence="5" key="1">
    <citation type="journal article" date="2017" name="Genome Biol.">
        <title>Comparative genomics reveals high biological diversity and specific adaptations in the industrially and medically important fungal genus Aspergillus.</title>
        <authorList>
            <person name="de Vries R.P."/>
            <person name="Riley R."/>
            <person name="Wiebenga A."/>
            <person name="Aguilar-Osorio G."/>
            <person name="Amillis S."/>
            <person name="Uchima C.A."/>
            <person name="Anderluh G."/>
            <person name="Asadollahi M."/>
            <person name="Askin M."/>
            <person name="Barry K."/>
            <person name="Battaglia E."/>
            <person name="Bayram O."/>
            <person name="Benocci T."/>
            <person name="Braus-Stromeyer S.A."/>
            <person name="Caldana C."/>
            <person name="Canovas D."/>
            <person name="Cerqueira G.C."/>
            <person name="Chen F."/>
            <person name="Chen W."/>
            <person name="Choi C."/>
            <person name="Clum A."/>
            <person name="Dos Santos R.A."/>
            <person name="Damasio A.R."/>
            <person name="Diallinas G."/>
            <person name="Emri T."/>
            <person name="Fekete E."/>
            <person name="Flipphi M."/>
            <person name="Freyberg S."/>
            <person name="Gallo A."/>
            <person name="Gournas C."/>
            <person name="Habgood R."/>
            <person name="Hainaut M."/>
            <person name="Harispe M.L."/>
            <person name="Henrissat B."/>
            <person name="Hilden K.S."/>
            <person name="Hope R."/>
            <person name="Hossain A."/>
            <person name="Karabika E."/>
            <person name="Karaffa L."/>
            <person name="Karanyi Z."/>
            <person name="Krasevec N."/>
            <person name="Kuo A."/>
            <person name="Kusch H."/>
            <person name="LaButti K."/>
            <person name="Lagendijk E.L."/>
            <person name="Lapidus A."/>
            <person name="Levasseur A."/>
            <person name="Lindquist E."/>
            <person name="Lipzen A."/>
            <person name="Logrieco A.F."/>
            <person name="MacCabe A."/>
            <person name="Maekelae M.R."/>
            <person name="Malavazi I."/>
            <person name="Melin P."/>
            <person name="Meyer V."/>
            <person name="Mielnichuk N."/>
            <person name="Miskei M."/>
            <person name="Molnar A.P."/>
            <person name="Mule G."/>
            <person name="Ngan C.Y."/>
            <person name="Orejas M."/>
            <person name="Orosz E."/>
            <person name="Ouedraogo J.P."/>
            <person name="Overkamp K.M."/>
            <person name="Park H.-S."/>
            <person name="Perrone G."/>
            <person name="Piumi F."/>
            <person name="Punt P.J."/>
            <person name="Ram A.F."/>
            <person name="Ramon A."/>
            <person name="Rauscher S."/>
            <person name="Record E."/>
            <person name="Riano-Pachon D.M."/>
            <person name="Robert V."/>
            <person name="Roehrig J."/>
            <person name="Ruller R."/>
            <person name="Salamov A."/>
            <person name="Salih N.S."/>
            <person name="Samson R.A."/>
            <person name="Sandor E."/>
            <person name="Sanguinetti M."/>
            <person name="Schuetze T."/>
            <person name="Sepcic K."/>
            <person name="Shelest E."/>
            <person name="Sherlock G."/>
            <person name="Sophianopoulou V."/>
            <person name="Squina F.M."/>
            <person name="Sun H."/>
            <person name="Susca A."/>
            <person name="Todd R.B."/>
            <person name="Tsang A."/>
            <person name="Unkles S.E."/>
            <person name="van de Wiele N."/>
            <person name="van Rossen-Uffink D."/>
            <person name="Oliveira J.V."/>
            <person name="Vesth T.C."/>
            <person name="Visser J."/>
            <person name="Yu J.-H."/>
            <person name="Zhou M."/>
            <person name="Andersen M.R."/>
            <person name="Archer D.B."/>
            <person name="Baker S.E."/>
            <person name="Benoit I."/>
            <person name="Brakhage A.A."/>
            <person name="Braus G.H."/>
            <person name="Fischer R."/>
            <person name="Frisvad J.C."/>
            <person name="Goldman G.H."/>
            <person name="Houbraken J."/>
            <person name="Oakley B."/>
            <person name="Pocsi I."/>
            <person name="Scazzocchio C."/>
            <person name="Seiboth B."/>
            <person name="vanKuyk P.A."/>
            <person name="Wortman J."/>
            <person name="Dyer P.S."/>
            <person name="Grigoriev I.V."/>
        </authorList>
    </citation>
    <scope>NUCLEOTIDE SEQUENCE [LARGE SCALE GENOMIC DNA]</scope>
    <source>
        <strain evidence="5">CBS 101740 / IMI 381727 / IBT 21946</strain>
    </source>
</reference>
<evidence type="ECO:0000256" key="1">
    <source>
        <dbReference type="ARBA" id="ARBA00008668"/>
    </source>
</evidence>
<sequence length="259" mass="27107">MKVTTLSSVVTFLPASLATTIYLAGDSTMATGGGGSSTAGWGDYVAQYLSTSSGITVSNDAVAGRSARSYTREGRFDDIASTLQSGDYVIIEFGHNDGGSLSTDNGRTDCSGTGSEVCYSEYDGVNETILTFPAYLENAANTFQKIGATVIISSQTPNNPWETGTFVDDPPRFVGYAEIAADTAGTSYVDHFAYVDQVYEALGADTVDAFFPNDHTHTSAEGADVVAKAFLRGVVCGGLALADELVTDDLELGTYACLD</sequence>
<protein>
    <submittedName>
        <fullName evidence="4">Uncharacterized protein</fullName>
    </submittedName>
</protein>
<dbReference type="STRING" id="767769.A0A1L9UDG2"/>
<accession>A0A1L9UDG2</accession>
<dbReference type="SUPFAM" id="SSF52266">
    <property type="entry name" value="SGNH hydrolase"/>
    <property type="match status" value="1"/>
</dbReference>
<dbReference type="Pfam" id="PF00657">
    <property type="entry name" value="Lipase_GDSL"/>
    <property type="match status" value="1"/>
</dbReference>
<gene>
    <name evidence="4" type="ORF">ASPBRDRAFT_130698</name>
</gene>
<dbReference type="OrthoDB" id="2141316at2759"/>
<keyword evidence="5" id="KW-1185">Reference proteome</keyword>
<dbReference type="InterPro" id="IPR001087">
    <property type="entry name" value="GDSL"/>
</dbReference>
<dbReference type="InterPro" id="IPR036514">
    <property type="entry name" value="SGNH_hydro_sf"/>
</dbReference>
<evidence type="ECO:0000313" key="5">
    <source>
        <dbReference type="Proteomes" id="UP000184499"/>
    </source>
</evidence>
<evidence type="ECO:0000313" key="4">
    <source>
        <dbReference type="EMBL" id="OJJ69708.1"/>
    </source>
</evidence>
<dbReference type="InterPro" id="IPR037459">
    <property type="entry name" value="RhgT-like"/>
</dbReference>
<organism evidence="4 5">
    <name type="scientific">Aspergillus brasiliensis (strain CBS 101740 / IMI 381727 / IBT 21946)</name>
    <dbReference type="NCBI Taxonomy" id="767769"/>
    <lineage>
        <taxon>Eukaryota</taxon>
        <taxon>Fungi</taxon>
        <taxon>Dikarya</taxon>
        <taxon>Ascomycota</taxon>
        <taxon>Pezizomycotina</taxon>
        <taxon>Eurotiomycetes</taxon>
        <taxon>Eurotiomycetidae</taxon>
        <taxon>Eurotiales</taxon>
        <taxon>Aspergillaceae</taxon>
        <taxon>Aspergillus</taxon>
        <taxon>Aspergillus subgen. Circumdati</taxon>
    </lineage>
</organism>
<dbReference type="Proteomes" id="UP000184499">
    <property type="component" value="Unassembled WGS sequence"/>
</dbReference>